<dbReference type="AlphaFoldDB" id="A0A921GRU5"/>
<gene>
    <name evidence="1" type="ORF">K8W24_15290</name>
</gene>
<evidence type="ECO:0000313" key="1">
    <source>
        <dbReference type="EMBL" id="HJF51126.1"/>
    </source>
</evidence>
<comment type="caution">
    <text evidence="1">The sequence shown here is derived from an EMBL/GenBank/DDBJ whole genome shotgun (WGS) entry which is preliminary data.</text>
</comment>
<evidence type="ECO:0000313" key="2">
    <source>
        <dbReference type="Proteomes" id="UP000775129"/>
    </source>
</evidence>
<dbReference type="Proteomes" id="UP000775129">
    <property type="component" value="Unassembled WGS sequence"/>
</dbReference>
<sequence>APGERTGAYRIGGDVLLTDENGDSHLSGQYLAVALVDEIETPAHRRTRFTVAY</sequence>
<feature type="non-terminal residue" evidence="1">
    <location>
        <position position="1"/>
    </location>
</feature>
<accession>A0A921GRU5</accession>
<reference evidence="1" key="1">
    <citation type="journal article" date="2021" name="PeerJ">
        <title>Extensive microbial diversity within the chicken gut microbiome revealed by metagenomics and culture.</title>
        <authorList>
            <person name="Gilroy R."/>
            <person name="Ravi A."/>
            <person name="Getino M."/>
            <person name="Pursley I."/>
            <person name="Horton D.L."/>
            <person name="Alikhan N.F."/>
            <person name="Baker D."/>
            <person name="Gharbi K."/>
            <person name="Hall N."/>
            <person name="Watson M."/>
            <person name="Adriaenssens E.M."/>
            <person name="Foster-Nyarko E."/>
            <person name="Jarju S."/>
            <person name="Secka A."/>
            <person name="Antonio M."/>
            <person name="Oren A."/>
            <person name="Chaudhuri R.R."/>
            <person name="La Ragione R."/>
            <person name="Hildebrand F."/>
            <person name="Pallen M.J."/>
        </authorList>
    </citation>
    <scope>NUCLEOTIDE SEQUENCE</scope>
    <source>
        <strain evidence="1">1647</strain>
    </source>
</reference>
<organism evidence="1 2">
    <name type="scientific">Brachybacterium paraconglomeratum</name>
    <dbReference type="NCBI Taxonomy" id="173362"/>
    <lineage>
        <taxon>Bacteria</taxon>
        <taxon>Bacillati</taxon>
        <taxon>Actinomycetota</taxon>
        <taxon>Actinomycetes</taxon>
        <taxon>Micrococcales</taxon>
        <taxon>Dermabacteraceae</taxon>
        <taxon>Brachybacterium</taxon>
    </lineage>
</organism>
<name>A0A921GRU5_9MICO</name>
<proteinExistence type="predicted"/>
<dbReference type="Gene3D" id="3.40.50.720">
    <property type="entry name" value="NAD(P)-binding Rossmann-like Domain"/>
    <property type="match status" value="1"/>
</dbReference>
<protein>
    <submittedName>
        <fullName evidence="1">NAD-dependent epimerase</fullName>
    </submittedName>
</protein>
<reference evidence="1" key="2">
    <citation type="submission" date="2021-09" db="EMBL/GenBank/DDBJ databases">
        <authorList>
            <person name="Gilroy R."/>
        </authorList>
    </citation>
    <scope>NUCLEOTIDE SEQUENCE</scope>
    <source>
        <strain evidence="1">1647</strain>
    </source>
</reference>
<dbReference type="EMBL" id="DYWO01000458">
    <property type="protein sequence ID" value="HJF51126.1"/>
    <property type="molecule type" value="Genomic_DNA"/>
</dbReference>